<protein>
    <submittedName>
        <fullName evidence="1">Uncharacterized protein</fullName>
    </submittedName>
</protein>
<evidence type="ECO:0000313" key="2">
    <source>
        <dbReference type="Proteomes" id="UP001283361"/>
    </source>
</evidence>
<evidence type="ECO:0000313" key="1">
    <source>
        <dbReference type="EMBL" id="KAK3737828.1"/>
    </source>
</evidence>
<organism evidence="1 2">
    <name type="scientific">Elysia crispata</name>
    <name type="common">lettuce slug</name>
    <dbReference type="NCBI Taxonomy" id="231223"/>
    <lineage>
        <taxon>Eukaryota</taxon>
        <taxon>Metazoa</taxon>
        <taxon>Spiralia</taxon>
        <taxon>Lophotrochozoa</taxon>
        <taxon>Mollusca</taxon>
        <taxon>Gastropoda</taxon>
        <taxon>Heterobranchia</taxon>
        <taxon>Euthyneura</taxon>
        <taxon>Panpulmonata</taxon>
        <taxon>Sacoglossa</taxon>
        <taxon>Placobranchoidea</taxon>
        <taxon>Plakobranchidae</taxon>
        <taxon>Elysia</taxon>
    </lineage>
</organism>
<comment type="caution">
    <text evidence="1">The sequence shown here is derived from an EMBL/GenBank/DDBJ whole genome shotgun (WGS) entry which is preliminary data.</text>
</comment>
<name>A0AAE0Y9Q6_9GAST</name>
<dbReference type="EMBL" id="JAWDGP010006613">
    <property type="protein sequence ID" value="KAK3737828.1"/>
    <property type="molecule type" value="Genomic_DNA"/>
</dbReference>
<gene>
    <name evidence="1" type="ORF">RRG08_063234</name>
</gene>
<accession>A0AAE0Y9Q6</accession>
<keyword evidence="2" id="KW-1185">Reference proteome</keyword>
<proteinExistence type="predicted"/>
<dbReference type="Proteomes" id="UP001283361">
    <property type="component" value="Unassembled WGS sequence"/>
</dbReference>
<sequence length="55" mass="6574">MIVSEEYYIPRLLHFQPELFPFPPEPTTKPSRLFRLSLACCRREQASSFKSCLRR</sequence>
<reference evidence="1" key="1">
    <citation type="journal article" date="2023" name="G3 (Bethesda)">
        <title>A reference genome for the long-term kleptoplast-retaining sea slug Elysia crispata morphotype clarki.</title>
        <authorList>
            <person name="Eastman K.E."/>
            <person name="Pendleton A.L."/>
            <person name="Shaikh M.A."/>
            <person name="Suttiyut T."/>
            <person name="Ogas R."/>
            <person name="Tomko P."/>
            <person name="Gavelis G."/>
            <person name="Widhalm J.R."/>
            <person name="Wisecaver J.H."/>
        </authorList>
    </citation>
    <scope>NUCLEOTIDE SEQUENCE</scope>
    <source>
        <strain evidence="1">ECLA1</strain>
    </source>
</reference>
<dbReference type="AlphaFoldDB" id="A0AAE0Y9Q6"/>